<dbReference type="RefSeq" id="WP_376770015.1">
    <property type="nucleotide sequence ID" value="NZ_JACCBA010000001.1"/>
</dbReference>
<proteinExistence type="predicted"/>
<dbReference type="AlphaFoldDB" id="A0A7Y9EJW8"/>
<evidence type="ECO:0000313" key="3">
    <source>
        <dbReference type="Proteomes" id="UP000529783"/>
    </source>
</evidence>
<evidence type="ECO:0000313" key="2">
    <source>
        <dbReference type="EMBL" id="NYD49002.1"/>
    </source>
</evidence>
<feature type="region of interest" description="Disordered" evidence="1">
    <location>
        <begin position="1"/>
        <end position="72"/>
    </location>
</feature>
<comment type="caution">
    <text evidence="2">The sequence shown here is derived from an EMBL/GenBank/DDBJ whole genome shotgun (WGS) entry which is preliminary data.</text>
</comment>
<name>A0A7Y9EJW8_9ACTN</name>
<dbReference type="Proteomes" id="UP000529783">
    <property type="component" value="Unassembled WGS sequence"/>
</dbReference>
<accession>A0A7Y9EJW8</accession>
<reference evidence="2 3" key="1">
    <citation type="submission" date="2020-07" db="EMBL/GenBank/DDBJ databases">
        <title>Sequencing the genomes of 1000 actinobacteria strains.</title>
        <authorList>
            <person name="Klenk H.-P."/>
        </authorList>
    </citation>
    <scope>NUCLEOTIDE SEQUENCE [LARGE SCALE GENOMIC DNA]</scope>
    <source>
        <strain evidence="2 3">DSM 40398</strain>
    </source>
</reference>
<organism evidence="2 3">
    <name type="scientific">Actinomadura luteofluorescens</name>
    <dbReference type="NCBI Taxonomy" id="46163"/>
    <lineage>
        <taxon>Bacteria</taxon>
        <taxon>Bacillati</taxon>
        <taxon>Actinomycetota</taxon>
        <taxon>Actinomycetes</taxon>
        <taxon>Streptosporangiales</taxon>
        <taxon>Thermomonosporaceae</taxon>
        <taxon>Actinomadura</taxon>
    </lineage>
</organism>
<sequence>MKAPIGCSDSAFTSSAGAPEADGAGSRENGTSGVRTATPAMRSAARSISGSDTRSDMPGDYFSGVAGGASAA</sequence>
<keyword evidence="3" id="KW-1185">Reference proteome</keyword>
<dbReference type="EMBL" id="JACCBA010000001">
    <property type="protein sequence ID" value="NYD49002.1"/>
    <property type="molecule type" value="Genomic_DNA"/>
</dbReference>
<gene>
    <name evidence="2" type="ORF">BJY14_004985</name>
</gene>
<protein>
    <submittedName>
        <fullName evidence="2">Uncharacterized protein</fullName>
    </submittedName>
</protein>
<evidence type="ECO:0000256" key="1">
    <source>
        <dbReference type="SAM" id="MobiDB-lite"/>
    </source>
</evidence>